<keyword evidence="1 7" id="KW-0489">Methyltransferase</keyword>
<evidence type="ECO:0000313" key="7">
    <source>
        <dbReference type="EMBL" id="MBA2882571.1"/>
    </source>
</evidence>
<dbReference type="PROSITE" id="PS51683">
    <property type="entry name" value="SAM_OMT_II"/>
    <property type="match status" value="1"/>
</dbReference>
<dbReference type="InterPro" id="IPR001077">
    <property type="entry name" value="COMT_C"/>
</dbReference>
<dbReference type="GO" id="GO:0032259">
    <property type="term" value="P:methylation"/>
    <property type="evidence" value="ECO:0007669"/>
    <property type="project" value="UniProtKB-KW"/>
</dbReference>
<dbReference type="SUPFAM" id="SSF46785">
    <property type="entry name" value="Winged helix' DNA-binding domain"/>
    <property type="match status" value="1"/>
</dbReference>
<dbReference type="InterPro" id="IPR036390">
    <property type="entry name" value="WH_DNA-bd_sf"/>
</dbReference>
<dbReference type="GO" id="GO:0046983">
    <property type="term" value="F:protein dimerization activity"/>
    <property type="evidence" value="ECO:0007669"/>
    <property type="project" value="InterPro"/>
</dbReference>
<dbReference type="InterPro" id="IPR036388">
    <property type="entry name" value="WH-like_DNA-bd_sf"/>
</dbReference>
<dbReference type="GO" id="GO:0008171">
    <property type="term" value="F:O-methyltransferase activity"/>
    <property type="evidence" value="ECO:0007669"/>
    <property type="project" value="InterPro"/>
</dbReference>
<keyword evidence="3" id="KW-0949">S-adenosyl-L-methionine</keyword>
<gene>
    <name evidence="7" type="ORF">HNR65_002923</name>
</gene>
<name>A0A7W0CBA1_9BACT</name>
<dbReference type="PANTHER" id="PTHR43712">
    <property type="entry name" value="PUTATIVE (AFU_ORTHOLOGUE AFUA_4G14580)-RELATED"/>
    <property type="match status" value="1"/>
</dbReference>
<dbReference type="InterPro" id="IPR029063">
    <property type="entry name" value="SAM-dependent_MTases_sf"/>
</dbReference>
<dbReference type="InterPro" id="IPR016461">
    <property type="entry name" value="COMT-like"/>
</dbReference>
<dbReference type="PANTHER" id="PTHR43712:SF2">
    <property type="entry name" value="O-METHYLTRANSFERASE CICE"/>
    <property type="match status" value="1"/>
</dbReference>
<evidence type="ECO:0000313" key="8">
    <source>
        <dbReference type="Proteomes" id="UP000525298"/>
    </source>
</evidence>
<evidence type="ECO:0000256" key="2">
    <source>
        <dbReference type="ARBA" id="ARBA00022679"/>
    </source>
</evidence>
<dbReference type="RefSeq" id="WP_181552200.1">
    <property type="nucleotide sequence ID" value="NZ_JACDUS010000010.1"/>
</dbReference>
<keyword evidence="8" id="KW-1185">Reference proteome</keyword>
<dbReference type="AlphaFoldDB" id="A0A7W0CBA1"/>
<evidence type="ECO:0000256" key="1">
    <source>
        <dbReference type="ARBA" id="ARBA00022603"/>
    </source>
</evidence>
<dbReference type="Pfam" id="PF00891">
    <property type="entry name" value="Methyltransf_2"/>
    <property type="match status" value="1"/>
</dbReference>
<keyword evidence="7" id="KW-0238">DNA-binding</keyword>
<dbReference type="CDD" id="cd02440">
    <property type="entry name" value="AdoMet_MTases"/>
    <property type="match status" value="1"/>
</dbReference>
<dbReference type="SUPFAM" id="SSF53335">
    <property type="entry name" value="S-adenosyl-L-methionine-dependent methyltransferases"/>
    <property type="match status" value="1"/>
</dbReference>
<evidence type="ECO:0000259" key="5">
    <source>
        <dbReference type="Pfam" id="PF00891"/>
    </source>
</evidence>
<dbReference type="Gene3D" id="1.10.10.10">
    <property type="entry name" value="Winged helix-like DNA-binding domain superfamily/Winged helix DNA-binding domain"/>
    <property type="match status" value="1"/>
</dbReference>
<organism evidence="7 8">
    <name type="scientific">Desulfosalsimonas propionicica</name>
    <dbReference type="NCBI Taxonomy" id="332175"/>
    <lineage>
        <taxon>Bacteria</taxon>
        <taxon>Pseudomonadati</taxon>
        <taxon>Thermodesulfobacteriota</taxon>
        <taxon>Desulfobacteria</taxon>
        <taxon>Desulfobacterales</taxon>
        <taxon>Desulfosalsimonadaceae</taxon>
        <taxon>Desulfosalsimonas</taxon>
    </lineage>
</organism>
<accession>A0A7W0CBA1</accession>
<keyword evidence="2 7" id="KW-0808">Transferase</keyword>
<reference evidence="7 8" key="1">
    <citation type="submission" date="2020-07" db="EMBL/GenBank/DDBJ databases">
        <title>Genomic Encyclopedia of Type Strains, Phase IV (KMG-IV): sequencing the most valuable type-strain genomes for metagenomic binning, comparative biology and taxonomic classification.</title>
        <authorList>
            <person name="Goeker M."/>
        </authorList>
    </citation>
    <scope>NUCLEOTIDE SEQUENCE [LARGE SCALE GENOMIC DNA]</scope>
    <source>
        <strain evidence="7 8">DSM 17721</strain>
    </source>
</reference>
<dbReference type="GO" id="GO:0003677">
    <property type="term" value="F:DNA binding"/>
    <property type="evidence" value="ECO:0007669"/>
    <property type="project" value="UniProtKB-KW"/>
</dbReference>
<feature type="active site" description="Proton acceptor" evidence="4">
    <location>
        <position position="234"/>
    </location>
</feature>
<evidence type="ECO:0000256" key="4">
    <source>
        <dbReference type="PIRSR" id="PIRSR005739-1"/>
    </source>
</evidence>
<dbReference type="Gene3D" id="3.40.50.150">
    <property type="entry name" value="Vaccinia Virus protein VP39"/>
    <property type="match status" value="1"/>
</dbReference>
<dbReference type="PIRSF" id="PIRSF005739">
    <property type="entry name" value="O-mtase"/>
    <property type="match status" value="1"/>
</dbReference>
<evidence type="ECO:0000256" key="3">
    <source>
        <dbReference type="ARBA" id="ARBA00022691"/>
    </source>
</evidence>
<dbReference type="EMBL" id="JACDUS010000010">
    <property type="protein sequence ID" value="MBA2882571.1"/>
    <property type="molecule type" value="Genomic_DNA"/>
</dbReference>
<dbReference type="InterPro" id="IPR012967">
    <property type="entry name" value="COMT_dimerisation"/>
</dbReference>
<protein>
    <submittedName>
        <fullName evidence="7">Cyclopropane fatty-acyl-phospholipid synthase-like methyltransferase/DNA-binding transcriptional ArsR family regulator</fullName>
    </submittedName>
</protein>
<feature type="domain" description="O-methyltransferase C-terminal" evidence="5">
    <location>
        <begin position="123"/>
        <end position="306"/>
    </location>
</feature>
<dbReference type="Proteomes" id="UP000525298">
    <property type="component" value="Unassembled WGS sequence"/>
</dbReference>
<sequence length="328" mass="36021">MHPPDAILERTRQFMTSRIILTAAQLDIFTLLEKQPDSANSLFLQLGVDPRALTRLLDALVAAEILDKKKGIYHNTGQSTLLSANHPETVRPMVLHMAEIWDTWSHLTEVVKKGEKPDLVPMTEKDSQTLEDFIGAMHVAGRQMAADIAADLDLSGYKKLLDIGGASGTYTIAFLNKAPGLSAIVFDLPRVLPMAESRIAENQMADRVELRAGDYNTDEMPADCDLALLSAIIHQNSPEQNRSLYTRICQALEPGGTILIRDHIMDEDRTKPPGGAIFAINMLVNTRGGDTYTFSEVKSDLEQAGFTDVAMAREGKSMDCVVMAVKPS</sequence>
<comment type="caution">
    <text evidence="7">The sequence shown here is derived from an EMBL/GenBank/DDBJ whole genome shotgun (WGS) entry which is preliminary data.</text>
</comment>
<feature type="domain" description="O-methyltransferase dimerisation" evidence="6">
    <location>
        <begin position="12"/>
        <end position="82"/>
    </location>
</feature>
<dbReference type="Pfam" id="PF08100">
    <property type="entry name" value="Dimerisation"/>
    <property type="match status" value="1"/>
</dbReference>
<proteinExistence type="predicted"/>
<evidence type="ECO:0000259" key="6">
    <source>
        <dbReference type="Pfam" id="PF08100"/>
    </source>
</evidence>